<accession>A0A7W0CIA3</accession>
<dbReference type="Proteomes" id="UP000530928">
    <property type="component" value="Unassembled WGS sequence"/>
</dbReference>
<organism evidence="1 2">
    <name type="scientific">Nonomuraea soli</name>
    <dbReference type="NCBI Taxonomy" id="1032476"/>
    <lineage>
        <taxon>Bacteria</taxon>
        <taxon>Bacillati</taxon>
        <taxon>Actinomycetota</taxon>
        <taxon>Actinomycetes</taxon>
        <taxon>Streptosporangiales</taxon>
        <taxon>Streptosporangiaceae</taxon>
        <taxon>Nonomuraea</taxon>
    </lineage>
</organism>
<keyword evidence="2" id="KW-1185">Reference proteome</keyword>
<evidence type="ECO:0000313" key="2">
    <source>
        <dbReference type="Proteomes" id="UP000530928"/>
    </source>
</evidence>
<evidence type="ECO:0000313" key="1">
    <source>
        <dbReference type="EMBL" id="MBA2891455.1"/>
    </source>
</evidence>
<dbReference type="InterPro" id="IPR017850">
    <property type="entry name" value="Alkaline_phosphatase_core_sf"/>
</dbReference>
<name>A0A7W0CIA3_9ACTN</name>
<dbReference type="SUPFAM" id="SSF53649">
    <property type="entry name" value="Alkaline phosphatase-like"/>
    <property type="match status" value="1"/>
</dbReference>
<proteinExistence type="predicted"/>
<dbReference type="Gene3D" id="3.40.720.10">
    <property type="entry name" value="Alkaline Phosphatase, subunit A"/>
    <property type="match status" value="1"/>
</dbReference>
<dbReference type="EMBL" id="JACDUR010000003">
    <property type="protein sequence ID" value="MBA2891455.1"/>
    <property type="molecule type" value="Genomic_DNA"/>
</dbReference>
<sequence length="360" mass="38437">MTETGTIPSPGLDLRAVPGLVLSELGRGGRGVIVLAVDGLSWRAAGQAWRSAELTCLTSTFPSTSATAWLTSITGAPVSEHLVVGAAYRERAGGPLINVITGDVLAGEPAPREPVPPLTTLFERAEGAESVVVGRELDLLRGPWVRTLTRGAARQPARHALARDPHELVTGVVADVEAAISVPRRVPLLLWVYVNLDDHLHGHGYDEAAMSALAVLERHASGWAARGWSVLAYADHGLVPVAPDPALARRWAEVDVAGLCELPGGGAGRVRWLYPRPGMDREVADRLAEAMDGHARVMRAAELDCVEPSTQVRERLGGVVAIATSPSFPLPDPRLRHEHGALSPEEMRVPFARWVRSSLA</sequence>
<dbReference type="AlphaFoldDB" id="A0A7W0CIA3"/>
<protein>
    <recommendedName>
        <fullName evidence="3">Alkaline phosphatase family protein</fullName>
    </recommendedName>
</protein>
<dbReference type="Pfam" id="PF01663">
    <property type="entry name" value="Phosphodiest"/>
    <property type="match status" value="1"/>
</dbReference>
<comment type="caution">
    <text evidence="1">The sequence shown here is derived from an EMBL/GenBank/DDBJ whole genome shotgun (WGS) entry which is preliminary data.</text>
</comment>
<dbReference type="RefSeq" id="WP_181610250.1">
    <property type="nucleotide sequence ID" value="NZ_BAABAM010000002.1"/>
</dbReference>
<dbReference type="InterPro" id="IPR002591">
    <property type="entry name" value="Phosphodiest/P_Trfase"/>
</dbReference>
<reference evidence="1 2" key="1">
    <citation type="submission" date="2020-07" db="EMBL/GenBank/DDBJ databases">
        <title>Genomic Encyclopedia of Type Strains, Phase IV (KMG-IV): sequencing the most valuable type-strain genomes for metagenomic binning, comparative biology and taxonomic classification.</title>
        <authorList>
            <person name="Goeker M."/>
        </authorList>
    </citation>
    <scope>NUCLEOTIDE SEQUENCE [LARGE SCALE GENOMIC DNA]</scope>
    <source>
        <strain evidence="1 2">DSM 45533</strain>
    </source>
</reference>
<evidence type="ECO:0008006" key="3">
    <source>
        <dbReference type="Google" id="ProtNLM"/>
    </source>
</evidence>
<gene>
    <name evidence="1" type="ORF">HNR30_002796</name>
</gene>